<keyword evidence="3" id="KW-0812">Transmembrane</keyword>
<dbReference type="AlphaFoldDB" id="A0A1R1PTX0"/>
<evidence type="ECO:0000259" key="6">
    <source>
        <dbReference type="Pfam" id="PF00924"/>
    </source>
</evidence>
<name>A0A1R1PTX0_ZANCU</name>
<dbReference type="InterPro" id="IPR016688">
    <property type="entry name" value="MscS-like_plants/fungi"/>
</dbReference>
<gene>
    <name evidence="7" type="ORF">AX774_g2142</name>
</gene>
<evidence type="ECO:0000256" key="4">
    <source>
        <dbReference type="ARBA" id="ARBA00022989"/>
    </source>
</evidence>
<evidence type="ECO:0000256" key="2">
    <source>
        <dbReference type="ARBA" id="ARBA00008017"/>
    </source>
</evidence>
<dbReference type="GO" id="GO:0008381">
    <property type="term" value="F:mechanosensitive monoatomic ion channel activity"/>
    <property type="evidence" value="ECO:0007669"/>
    <property type="project" value="TreeGrafter"/>
</dbReference>
<dbReference type="EMBL" id="LSSK01000210">
    <property type="protein sequence ID" value="OMH84342.1"/>
    <property type="molecule type" value="Genomic_DNA"/>
</dbReference>
<evidence type="ECO:0000256" key="5">
    <source>
        <dbReference type="ARBA" id="ARBA00023136"/>
    </source>
</evidence>
<reference evidence="8" key="1">
    <citation type="submission" date="2017-01" db="EMBL/GenBank/DDBJ databases">
        <authorList>
            <person name="Wang Y."/>
            <person name="White M."/>
            <person name="Kvist S."/>
            <person name="Moncalvo J.-M."/>
        </authorList>
    </citation>
    <scope>NUCLEOTIDE SEQUENCE [LARGE SCALE GENOMIC DNA]</scope>
    <source>
        <strain evidence="8">COL-18-3</strain>
    </source>
</reference>
<dbReference type="GO" id="GO:0006820">
    <property type="term" value="P:monoatomic anion transport"/>
    <property type="evidence" value="ECO:0007669"/>
    <property type="project" value="TreeGrafter"/>
</dbReference>
<keyword evidence="8" id="KW-1185">Reference proteome</keyword>
<dbReference type="Gene3D" id="2.30.30.60">
    <property type="match status" value="1"/>
</dbReference>
<dbReference type="SUPFAM" id="SSF50182">
    <property type="entry name" value="Sm-like ribonucleoproteins"/>
    <property type="match status" value="1"/>
</dbReference>
<dbReference type="PANTHER" id="PTHR31618:SF1">
    <property type="entry name" value="EF-HAND DOMAIN-CONTAINING PROTEIN"/>
    <property type="match status" value="1"/>
</dbReference>
<dbReference type="InterPro" id="IPR010920">
    <property type="entry name" value="LSM_dom_sf"/>
</dbReference>
<dbReference type="Pfam" id="PF00924">
    <property type="entry name" value="MS_channel_2nd"/>
    <property type="match status" value="1"/>
</dbReference>
<accession>A0A1R1PTX0</accession>
<keyword evidence="5" id="KW-0472">Membrane</keyword>
<dbReference type="OrthoDB" id="544685at2759"/>
<dbReference type="InterPro" id="IPR023408">
    <property type="entry name" value="MscS_beta-dom_sf"/>
</dbReference>
<dbReference type="GO" id="GO:0005886">
    <property type="term" value="C:plasma membrane"/>
    <property type="evidence" value="ECO:0007669"/>
    <property type="project" value="TreeGrafter"/>
</dbReference>
<organism evidence="7 8">
    <name type="scientific">Zancudomyces culisetae</name>
    <name type="common">Gut fungus</name>
    <name type="synonym">Smittium culisetae</name>
    <dbReference type="NCBI Taxonomy" id="1213189"/>
    <lineage>
        <taxon>Eukaryota</taxon>
        <taxon>Fungi</taxon>
        <taxon>Fungi incertae sedis</taxon>
        <taxon>Zoopagomycota</taxon>
        <taxon>Kickxellomycotina</taxon>
        <taxon>Harpellomycetes</taxon>
        <taxon>Harpellales</taxon>
        <taxon>Legeriomycetaceae</taxon>
        <taxon>Zancudomyces</taxon>
    </lineage>
</organism>
<evidence type="ECO:0000313" key="8">
    <source>
        <dbReference type="Proteomes" id="UP000188320"/>
    </source>
</evidence>
<protein>
    <submittedName>
        <fullName evidence="7">Mechanosensitive ion channel protein 10</fullName>
    </submittedName>
</protein>
<comment type="subcellular location">
    <subcellularLocation>
        <location evidence="1">Membrane</location>
        <topology evidence="1">Multi-pass membrane protein</topology>
    </subcellularLocation>
</comment>
<evidence type="ECO:0000256" key="3">
    <source>
        <dbReference type="ARBA" id="ARBA00022692"/>
    </source>
</evidence>
<keyword evidence="4" id="KW-1133">Transmembrane helix</keyword>
<proteinExistence type="inferred from homology"/>
<feature type="domain" description="Mechanosensitive ion channel MscS" evidence="6">
    <location>
        <begin position="8"/>
        <end position="57"/>
    </location>
</feature>
<dbReference type="Proteomes" id="UP000188320">
    <property type="component" value="Unassembled WGS sequence"/>
</dbReference>
<dbReference type="PANTHER" id="PTHR31618">
    <property type="entry name" value="MECHANOSENSITIVE ION CHANNEL PROTEIN 5"/>
    <property type="match status" value="1"/>
</dbReference>
<comment type="similarity">
    <text evidence="2">Belongs to the MscS (TC 1.A.23) family.</text>
</comment>
<evidence type="ECO:0000313" key="7">
    <source>
        <dbReference type="EMBL" id="OMH84342.1"/>
    </source>
</evidence>
<evidence type="ECO:0000256" key="1">
    <source>
        <dbReference type="ARBA" id="ARBA00004141"/>
    </source>
</evidence>
<sequence length="124" mass="14026">MIHIYSSNLGDYIIIGDENMIVVKIRLLTTIFRKTDGRYVIYPNTLLAGRDIVNIRRSGGIWEGIEFDVDFDTPHTTITELHARVSKYASVLTHRFTSGWGTRLEPTGRPGPPDGESRIILPQN</sequence>
<comment type="caution">
    <text evidence="7">The sequence shown here is derived from an EMBL/GenBank/DDBJ whole genome shotgun (WGS) entry which is preliminary data.</text>
</comment>
<dbReference type="InterPro" id="IPR006685">
    <property type="entry name" value="MscS_channel_2nd"/>
</dbReference>